<keyword evidence="7" id="KW-1185">Reference proteome</keyword>
<dbReference type="GO" id="GO:0000976">
    <property type="term" value="F:transcription cis-regulatory region binding"/>
    <property type="evidence" value="ECO:0007669"/>
    <property type="project" value="TreeGrafter"/>
</dbReference>
<dbReference type="CDD" id="cd00383">
    <property type="entry name" value="trans_reg_C"/>
    <property type="match status" value="1"/>
</dbReference>
<dbReference type="PANTHER" id="PTHR48111">
    <property type="entry name" value="REGULATOR OF RPOS"/>
    <property type="match status" value="1"/>
</dbReference>
<dbReference type="GO" id="GO:0000156">
    <property type="term" value="F:phosphorelay response regulator activity"/>
    <property type="evidence" value="ECO:0007669"/>
    <property type="project" value="TreeGrafter"/>
</dbReference>
<feature type="domain" description="OmpR/PhoB-type" evidence="5">
    <location>
        <begin position="130"/>
        <end position="229"/>
    </location>
</feature>
<dbReference type="InterPro" id="IPR036388">
    <property type="entry name" value="WH-like_DNA-bd_sf"/>
</dbReference>
<protein>
    <submittedName>
        <fullName evidence="6">Response regulator transcription factor</fullName>
    </submittedName>
</protein>
<feature type="modified residue" description="4-aspartylphosphate" evidence="2">
    <location>
        <position position="54"/>
    </location>
</feature>
<dbReference type="InterPro" id="IPR001867">
    <property type="entry name" value="OmpR/PhoB-type_DNA-bd"/>
</dbReference>
<feature type="DNA-binding region" description="OmpR/PhoB-type" evidence="3">
    <location>
        <begin position="130"/>
        <end position="229"/>
    </location>
</feature>
<dbReference type="SMART" id="SM00862">
    <property type="entry name" value="Trans_reg_C"/>
    <property type="match status" value="1"/>
</dbReference>
<dbReference type="Proteomes" id="UP000500938">
    <property type="component" value="Chromosome"/>
</dbReference>
<organism evidence="6 7">
    <name type="scientific">Gemmatimonas groenlandica</name>
    <dbReference type="NCBI Taxonomy" id="2732249"/>
    <lineage>
        <taxon>Bacteria</taxon>
        <taxon>Pseudomonadati</taxon>
        <taxon>Gemmatimonadota</taxon>
        <taxon>Gemmatimonadia</taxon>
        <taxon>Gemmatimonadales</taxon>
        <taxon>Gemmatimonadaceae</taxon>
        <taxon>Gemmatimonas</taxon>
    </lineage>
</organism>
<name>A0A6M4IS84_9BACT</name>
<dbReference type="InterPro" id="IPR001789">
    <property type="entry name" value="Sig_transdc_resp-reg_receiver"/>
</dbReference>
<dbReference type="InterPro" id="IPR039420">
    <property type="entry name" value="WalR-like"/>
</dbReference>
<evidence type="ECO:0000313" key="7">
    <source>
        <dbReference type="Proteomes" id="UP000500938"/>
    </source>
</evidence>
<evidence type="ECO:0000313" key="6">
    <source>
        <dbReference type="EMBL" id="QJR36296.1"/>
    </source>
</evidence>
<dbReference type="GO" id="GO:0032993">
    <property type="term" value="C:protein-DNA complex"/>
    <property type="evidence" value="ECO:0007669"/>
    <property type="project" value="TreeGrafter"/>
</dbReference>
<reference evidence="6 7" key="1">
    <citation type="submission" date="2020-05" db="EMBL/GenBank/DDBJ databases">
        <title>Complete genome sequence of Gemmatimonas greenlandica TET16.</title>
        <authorList>
            <person name="Zeng Y."/>
        </authorList>
    </citation>
    <scope>NUCLEOTIDE SEQUENCE [LARGE SCALE GENOMIC DNA]</scope>
    <source>
        <strain evidence="6 7">TET16</strain>
    </source>
</reference>
<feature type="domain" description="Response regulatory" evidence="4">
    <location>
        <begin position="5"/>
        <end position="118"/>
    </location>
</feature>
<dbReference type="Pfam" id="PF00486">
    <property type="entry name" value="Trans_reg_C"/>
    <property type="match status" value="1"/>
</dbReference>
<dbReference type="GO" id="GO:0005829">
    <property type="term" value="C:cytosol"/>
    <property type="evidence" value="ECO:0007669"/>
    <property type="project" value="TreeGrafter"/>
</dbReference>
<keyword evidence="2" id="KW-0597">Phosphoprotein</keyword>
<sequence>MAPSTILVIEDDTPIRSVIRAAAESEGHIVYEAATAAHGLSLARQERPALIVLDLGLPDADGLAVCQSIRTWSSTPIVVLSARHTDQEMARLLDAGADDFLAKPFSTLELQARIRAHLRRARMPSLARDDAPLHVGRLTIDRATRTLTKAGVVVHLTPTEWALLLAFVTHAGRTMTHQQLFDAVWGRSHGDAQQYLRVYVAHLRRKIEDDSLRPTLIITESAVGYRFAPID</sequence>
<keyword evidence="1 3" id="KW-0238">DNA-binding</keyword>
<evidence type="ECO:0000256" key="2">
    <source>
        <dbReference type="PROSITE-ProRule" id="PRU00169"/>
    </source>
</evidence>
<dbReference type="PROSITE" id="PS50110">
    <property type="entry name" value="RESPONSE_REGULATORY"/>
    <property type="match status" value="1"/>
</dbReference>
<dbReference type="Gene3D" id="3.40.50.2300">
    <property type="match status" value="1"/>
</dbReference>
<gene>
    <name evidence="6" type="ORF">HKW67_12675</name>
</gene>
<evidence type="ECO:0000259" key="4">
    <source>
        <dbReference type="PROSITE" id="PS50110"/>
    </source>
</evidence>
<dbReference type="KEGG" id="ggr:HKW67_12675"/>
<dbReference type="SMART" id="SM00448">
    <property type="entry name" value="REC"/>
    <property type="match status" value="1"/>
</dbReference>
<dbReference type="SUPFAM" id="SSF52172">
    <property type="entry name" value="CheY-like"/>
    <property type="match status" value="1"/>
</dbReference>
<evidence type="ECO:0000259" key="5">
    <source>
        <dbReference type="PROSITE" id="PS51755"/>
    </source>
</evidence>
<dbReference type="GO" id="GO:0006355">
    <property type="term" value="P:regulation of DNA-templated transcription"/>
    <property type="evidence" value="ECO:0007669"/>
    <property type="project" value="InterPro"/>
</dbReference>
<dbReference type="PROSITE" id="PS51755">
    <property type="entry name" value="OMPR_PHOB"/>
    <property type="match status" value="1"/>
</dbReference>
<dbReference type="AlphaFoldDB" id="A0A6M4IS84"/>
<dbReference type="Gene3D" id="1.10.10.10">
    <property type="entry name" value="Winged helix-like DNA-binding domain superfamily/Winged helix DNA-binding domain"/>
    <property type="match status" value="1"/>
</dbReference>
<accession>A0A6M4IS84</accession>
<proteinExistence type="predicted"/>
<dbReference type="Gene3D" id="6.10.250.690">
    <property type="match status" value="1"/>
</dbReference>
<evidence type="ECO:0000256" key="3">
    <source>
        <dbReference type="PROSITE-ProRule" id="PRU01091"/>
    </source>
</evidence>
<dbReference type="EMBL" id="CP053085">
    <property type="protein sequence ID" value="QJR36296.1"/>
    <property type="molecule type" value="Genomic_DNA"/>
</dbReference>
<evidence type="ECO:0000256" key="1">
    <source>
        <dbReference type="ARBA" id="ARBA00023125"/>
    </source>
</evidence>
<dbReference type="RefSeq" id="WP_171225729.1">
    <property type="nucleotide sequence ID" value="NZ_CP053085.1"/>
</dbReference>
<dbReference type="PANTHER" id="PTHR48111:SF50">
    <property type="entry name" value="KDP OPERON TRANSCRIPTIONAL REGULATORY PROTEIN KDPE"/>
    <property type="match status" value="1"/>
</dbReference>
<dbReference type="InterPro" id="IPR011006">
    <property type="entry name" value="CheY-like_superfamily"/>
</dbReference>
<dbReference type="Pfam" id="PF00072">
    <property type="entry name" value="Response_reg"/>
    <property type="match status" value="1"/>
</dbReference>